<evidence type="ECO:0000256" key="1">
    <source>
        <dbReference type="SAM" id="MobiDB-lite"/>
    </source>
</evidence>
<accession>A0ABV2ZRP9</accession>
<dbReference type="EMBL" id="JBEZVE010000019">
    <property type="protein sequence ID" value="MEU3785241.1"/>
    <property type="molecule type" value="Genomic_DNA"/>
</dbReference>
<organism evidence="3 4">
    <name type="scientific">Streptomyces sp. 900129855</name>
    <dbReference type="NCBI Taxonomy" id="3155129"/>
    <lineage>
        <taxon>Bacteria</taxon>
        <taxon>Bacillati</taxon>
        <taxon>Actinomycetota</taxon>
        <taxon>Actinomycetes</taxon>
        <taxon>Kitasatosporales</taxon>
        <taxon>Streptomycetaceae</taxon>
        <taxon>Streptomyces</taxon>
    </lineage>
</organism>
<keyword evidence="2" id="KW-0472">Membrane</keyword>
<feature type="compositionally biased region" description="Basic and acidic residues" evidence="1">
    <location>
        <begin position="72"/>
        <end position="81"/>
    </location>
</feature>
<proteinExistence type="predicted"/>
<feature type="compositionally biased region" description="Acidic residues" evidence="1">
    <location>
        <begin position="108"/>
        <end position="117"/>
    </location>
</feature>
<sequence length="300" mass="33077">MTEHLEPDDDETAVRTALLRLGVRPAGHATDDDSKGEQQPAPPAVQVPPMPDYEPAVMVPGPRRGSAPRLPDWWKARKPALDEPAPPPGDDAEDGEDQGEKPALAEHGDDEAEDDQAAEQPARRRGPRLRKVEKRPDSDDADDLGEEDEEEPADGDEDAGERQPAKRARRWRRSPAGSVRPPFTAPGIPLYTQPERKSLAEAIREIPPHLKWIAYTSSGFATGWYFGIPQFVTAATASIAQHPGRIQDNPDAYFFGALALAVLLANRATRRSWWLLVWVTHGLTWCLIIGTLLYGNHATH</sequence>
<protein>
    <submittedName>
        <fullName evidence="3">Uncharacterized protein</fullName>
    </submittedName>
</protein>
<feature type="transmembrane region" description="Helical" evidence="2">
    <location>
        <begin position="275"/>
        <end position="295"/>
    </location>
</feature>
<gene>
    <name evidence="3" type="ORF">AB0E89_32690</name>
</gene>
<feature type="compositionally biased region" description="Basic residues" evidence="1">
    <location>
        <begin position="123"/>
        <end position="133"/>
    </location>
</feature>
<keyword evidence="2" id="KW-1133">Transmembrane helix</keyword>
<comment type="caution">
    <text evidence="3">The sequence shown here is derived from an EMBL/GenBank/DDBJ whole genome shotgun (WGS) entry which is preliminary data.</text>
</comment>
<name>A0ABV2ZRP9_9ACTN</name>
<feature type="region of interest" description="Disordered" evidence="1">
    <location>
        <begin position="20"/>
        <end position="190"/>
    </location>
</feature>
<feature type="compositionally biased region" description="Pro residues" evidence="1">
    <location>
        <begin position="40"/>
        <end position="52"/>
    </location>
</feature>
<dbReference type="RefSeq" id="WP_334580131.1">
    <property type="nucleotide sequence ID" value="NZ_JBEZVE010000019.1"/>
</dbReference>
<evidence type="ECO:0000256" key="2">
    <source>
        <dbReference type="SAM" id="Phobius"/>
    </source>
</evidence>
<feature type="transmembrane region" description="Helical" evidence="2">
    <location>
        <begin position="252"/>
        <end position="268"/>
    </location>
</feature>
<evidence type="ECO:0000313" key="4">
    <source>
        <dbReference type="Proteomes" id="UP001550739"/>
    </source>
</evidence>
<feature type="compositionally biased region" description="Acidic residues" evidence="1">
    <location>
        <begin position="139"/>
        <end position="159"/>
    </location>
</feature>
<keyword evidence="2" id="KW-0812">Transmembrane</keyword>
<feature type="compositionally biased region" description="Basic and acidic residues" evidence="1">
    <location>
        <begin position="98"/>
        <end position="107"/>
    </location>
</feature>
<evidence type="ECO:0000313" key="3">
    <source>
        <dbReference type="EMBL" id="MEU3785241.1"/>
    </source>
</evidence>
<dbReference type="Proteomes" id="UP001550739">
    <property type="component" value="Unassembled WGS sequence"/>
</dbReference>
<reference evidence="3 4" key="1">
    <citation type="submission" date="2024-06" db="EMBL/GenBank/DDBJ databases">
        <title>The Natural Products Discovery Center: Release of the First 8490 Sequenced Strains for Exploring Actinobacteria Biosynthetic Diversity.</title>
        <authorList>
            <person name="Kalkreuter E."/>
            <person name="Kautsar S.A."/>
            <person name="Yang D."/>
            <person name="Bader C.D."/>
            <person name="Teijaro C.N."/>
            <person name="Fluegel L."/>
            <person name="Davis C.M."/>
            <person name="Simpson J.R."/>
            <person name="Lauterbach L."/>
            <person name="Steele A.D."/>
            <person name="Gui C."/>
            <person name="Meng S."/>
            <person name="Li G."/>
            <person name="Viehrig K."/>
            <person name="Ye F."/>
            <person name="Su P."/>
            <person name="Kiefer A.F."/>
            <person name="Nichols A."/>
            <person name="Cepeda A.J."/>
            <person name="Yan W."/>
            <person name="Fan B."/>
            <person name="Jiang Y."/>
            <person name="Adhikari A."/>
            <person name="Zheng C.-J."/>
            <person name="Schuster L."/>
            <person name="Cowan T.M."/>
            <person name="Smanski M.J."/>
            <person name="Chevrette M.G."/>
            <person name="De Carvalho L.P.S."/>
            <person name="Shen B."/>
        </authorList>
    </citation>
    <scope>NUCLEOTIDE SEQUENCE [LARGE SCALE GENOMIC DNA]</scope>
    <source>
        <strain evidence="3 4">NPDC033843</strain>
    </source>
</reference>
<keyword evidence="4" id="KW-1185">Reference proteome</keyword>